<evidence type="ECO:0000256" key="1">
    <source>
        <dbReference type="ARBA" id="ARBA00010894"/>
    </source>
</evidence>
<dbReference type="InterPro" id="IPR003425">
    <property type="entry name" value="CCB3/YggT"/>
</dbReference>
<dbReference type="KEGG" id="otk:C6570_13200"/>
<keyword evidence="2" id="KW-1133">Transmembrane helix</keyword>
<keyword evidence="4" id="KW-1185">Reference proteome</keyword>
<evidence type="ECO:0000313" key="4">
    <source>
        <dbReference type="Proteomes" id="UP000239709"/>
    </source>
</evidence>
<dbReference type="PANTHER" id="PTHR33219">
    <property type="entry name" value="YLMG HOMOLOG PROTEIN 2, CHLOROPLASTIC"/>
    <property type="match status" value="1"/>
</dbReference>
<protein>
    <recommendedName>
        <fullName evidence="5">YggT family protein</fullName>
    </recommendedName>
</protein>
<evidence type="ECO:0008006" key="5">
    <source>
        <dbReference type="Google" id="ProtNLM"/>
    </source>
</evidence>
<dbReference type="Proteomes" id="UP000239709">
    <property type="component" value="Chromosome"/>
</dbReference>
<feature type="transmembrane region" description="Helical" evidence="2">
    <location>
        <begin position="147"/>
        <end position="172"/>
    </location>
</feature>
<organism evidence="3 4">
    <name type="scientific">Ottowia oryzae</name>
    <dbReference type="NCBI Taxonomy" id="2109914"/>
    <lineage>
        <taxon>Bacteria</taxon>
        <taxon>Pseudomonadati</taxon>
        <taxon>Pseudomonadota</taxon>
        <taxon>Betaproteobacteria</taxon>
        <taxon>Burkholderiales</taxon>
        <taxon>Comamonadaceae</taxon>
        <taxon>Ottowia</taxon>
    </lineage>
</organism>
<dbReference type="AlphaFoldDB" id="A0A2S0MH99"/>
<keyword evidence="2" id="KW-0812">Transmembrane</keyword>
<name>A0A2S0MH99_9BURK</name>
<feature type="transmembrane region" description="Helical" evidence="2">
    <location>
        <begin position="6"/>
        <end position="26"/>
    </location>
</feature>
<reference evidence="3 4" key="1">
    <citation type="submission" date="2018-03" db="EMBL/GenBank/DDBJ databases">
        <title>Genome sequencing of Ottowia sp.</title>
        <authorList>
            <person name="Kim S.-J."/>
            <person name="Heo J."/>
            <person name="Kwon S.-W."/>
        </authorList>
    </citation>
    <scope>NUCLEOTIDE SEQUENCE [LARGE SCALE GENOMIC DNA]</scope>
    <source>
        <strain evidence="3 4">KADR8-3</strain>
    </source>
</reference>
<feature type="transmembrane region" description="Helical" evidence="2">
    <location>
        <begin position="105"/>
        <end position="123"/>
    </location>
</feature>
<dbReference type="OrthoDB" id="9806665at2"/>
<dbReference type="Pfam" id="PF02325">
    <property type="entry name" value="CCB3_YggT"/>
    <property type="match status" value="2"/>
</dbReference>
<dbReference type="PANTHER" id="PTHR33219:SF14">
    <property type="entry name" value="PROTEIN COFACTOR ASSEMBLY OF COMPLEX C SUBUNIT B CCB3, CHLOROPLASTIC-RELATED"/>
    <property type="match status" value="1"/>
</dbReference>
<evidence type="ECO:0000313" key="3">
    <source>
        <dbReference type="EMBL" id="AVO35083.1"/>
    </source>
</evidence>
<keyword evidence="2" id="KW-0472">Membrane</keyword>
<dbReference type="EMBL" id="CP027666">
    <property type="protein sequence ID" value="AVO35083.1"/>
    <property type="molecule type" value="Genomic_DNA"/>
</dbReference>
<dbReference type="GO" id="GO:0016020">
    <property type="term" value="C:membrane"/>
    <property type="evidence" value="ECO:0007669"/>
    <property type="project" value="InterPro"/>
</dbReference>
<feature type="transmembrane region" description="Helical" evidence="2">
    <location>
        <begin position="77"/>
        <end position="98"/>
    </location>
</feature>
<accession>A0A2S0MH99</accession>
<dbReference type="RefSeq" id="WP_106703632.1">
    <property type="nucleotide sequence ID" value="NZ_CP027666.1"/>
</dbReference>
<comment type="similarity">
    <text evidence="1">Belongs to the YggT family.</text>
</comment>
<sequence>MLFDVINFLLEVVSTLIGGACLLRMYMHWRGMGMGNPVGRLVMALSDWLVRPLQRALPPSAKVDAANLLGAWLLKLVQYGVFMAMLGMTHWALLPVLALLGVGKLAASVATALIVVAAVLSWTQPHSPVADVLNRLTAPLLAPLRRFIPLVGGVDLTPMAAVVVLQVLGMVLGSAQARLLGAGLLAAV</sequence>
<proteinExistence type="inferred from homology"/>
<gene>
    <name evidence="3" type="ORF">C6570_13200</name>
</gene>
<evidence type="ECO:0000256" key="2">
    <source>
        <dbReference type="SAM" id="Phobius"/>
    </source>
</evidence>